<dbReference type="RefSeq" id="WP_131297474.1">
    <property type="nucleotide sequence ID" value="NZ_JBHLST010000015.1"/>
</dbReference>
<dbReference type="InterPro" id="IPR036237">
    <property type="entry name" value="Xyl_isomerase-like_sf"/>
</dbReference>
<evidence type="ECO:0000313" key="3">
    <source>
        <dbReference type="Proteomes" id="UP000295169"/>
    </source>
</evidence>
<dbReference type="InterPro" id="IPR007801">
    <property type="entry name" value="MbnB/TglH/ChrH"/>
</dbReference>
<dbReference type="HAMAP" id="MF_00697">
    <property type="entry name" value="UPF0276"/>
    <property type="match status" value="1"/>
</dbReference>
<proteinExistence type="inferred from homology"/>
<comment type="similarity">
    <text evidence="1">Belongs to the UPF0276 family.</text>
</comment>
<name>A0A4V2Q7C1_9GAMM</name>
<dbReference type="Proteomes" id="UP000295169">
    <property type="component" value="Unassembled WGS sequence"/>
</dbReference>
<gene>
    <name evidence="2" type="ORF">EV691_11540</name>
</gene>
<dbReference type="AlphaFoldDB" id="A0A4V2Q7C1"/>
<dbReference type="EMBL" id="SMMU01000015">
    <property type="protein sequence ID" value="TCL29674.1"/>
    <property type="molecule type" value="Genomic_DNA"/>
</dbReference>
<protein>
    <recommendedName>
        <fullName evidence="1">UPF0276 protein EV691_11540</fullName>
    </recommendedName>
</protein>
<evidence type="ECO:0000313" key="2">
    <source>
        <dbReference type="EMBL" id="TCL29674.1"/>
    </source>
</evidence>
<reference evidence="2 3" key="1">
    <citation type="submission" date="2019-03" db="EMBL/GenBank/DDBJ databases">
        <title>Genomic Encyclopedia of Type Strains, Phase IV (KMG-IV): sequencing the most valuable type-strain genomes for metagenomic binning, comparative biology and taxonomic classification.</title>
        <authorList>
            <person name="Goeker M."/>
        </authorList>
    </citation>
    <scope>NUCLEOTIDE SEQUENCE [LARGE SCALE GENOMIC DNA]</scope>
    <source>
        <strain evidence="2 3">DSM 2286</strain>
    </source>
</reference>
<dbReference type="Gene3D" id="3.20.20.150">
    <property type="entry name" value="Divalent-metal-dependent TIM barrel enzymes"/>
    <property type="match status" value="1"/>
</dbReference>
<sequence length="281" mass="30748">MIPSSPPPRLPARAGIGLRAPHYRQLLAELPDIGWLEVHSENYFGDGQPLHYLERARGHYPLSLHGVGLSLGSAQPLDRTHLARLAALVRRIEPARVSEHLSWGAIPGRHLNDLLPLPYTEEALAVVAAHVRQVQDRLGRQILVENISSYLRFRHSSLGEAQFLAALASETGCGVLLDVNNLYVSAMNHGFDPAGFLADIPPAAVGEIHLAGFDRAGELLVDTHGSRVAPPVWALYRLALRRFGRQPTLIEWDTDIPELAVLLAEAATAERLLEVHDALPA</sequence>
<accession>A0A4V2Q7C1</accession>
<comment type="caution">
    <text evidence="2">The sequence shown here is derived from an EMBL/GenBank/DDBJ whole genome shotgun (WGS) entry which is preliminary data.</text>
</comment>
<dbReference type="PANTHER" id="PTHR42194">
    <property type="entry name" value="UPF0276 PROTEIN HI_1600"/>
    <property type="match status" value="1"/>
</dbReference>
<dbReference type="Pfam" id="PF05114">
    <property type="entry name" value="MbnB_TglH_ChrH"/>
    <property type="match status" value="1"/>
</dbReference>
<dbReference type="SUPFAM" id="SSF51658">
    <property type="entry name" value="Xylose isomerase-like"/>
    <property type="match status" value="1"/>
</dbReference>
<evidence type="ECO:0000256" key="1">
    <source>
        <dbReference type="HAMAP-Rule" id="MF_00697"/>
    </source>
</evidence>
<dbReference type="PANTHER" id="PTHR42194:SF1">
    <property type="entry name" value="UPF0276 PROTEIN HI_1600"/>
    <property type="match status" value="1"/>
</dbReference>
<organism evidence="2 3">
    <name type="scientific">Azotobacter chroococcum</name>
    <dbReference type="NCBI Taxonomy" id="353"/>
    <lineage>
        <taxon>Bacteria</taxon>
        <taxon>Pseudomonadati</taxon>
        <taxon>Pseudomonadota</taxon>
        <taxon>Gammaproteobacteria</taxon>
        <taxon>Pseudomonadales</taxon>
        <taxon>Pseudomonadaceae</taxon>
        <taxon>Azotobacter</taxon>
    </lineage>
</organism>
<dbReference type="NCBIfam" id="NF003818">
    <property type="entry name" value="PRK05409.1"/>
    <property type="match status" value="1"/>
</dbReference>